<dbReference type="Gene3D" id="2.60.40.10">
    <property type="entry name" value="Immunoglobulins"/>
    <property type="match status" value="1"/>
</dbReference>
<evidence type="ECO:0000256" key="7">
    <source>
        <dbReference type="ARBA" id="ARBA00023056"/>
    </source>
</evidence>
<comment type="pathway">
    <text evidence="2 9">Glycan biosynthesis; glycogen biosynthesis.</text>
</comment>
<sequence>MIATSTITNDITLITNDDLYLFNEGSHFNLYEKLGSHPITHNGVAGTYFAVWAPNAVYVSVKGDFNGWNKDSHPLKLKENSGIWEGFIPGITNGNIYKYHIVGHNGYEVEKADPLAKAYELPPKTASVVWDSEYTWNDSEWMAKRHQHNTLNAPISIYELHLGSWMRVPEDGNRSLSYRELAPKLTEYIQKMGYTHVELMPITEHPFYGSWGYQTTGYFAPTSRYGTPQDCMYLVDYLHQHDIGVILDWVPSHFPTDEHGIGYFDGTHLYEHSDPRQGYHPDWSSSIFNYGRHEVSSFLISSAFFWLDKCHIDGLRVDAVASMLYLDYSRKHGEWIPNHHGGNENLEAIAFLRRFNQAVYHRFPDVMTIAEESTSWSMVSRPTYLGGLGFGFKWDMGWMHDSLNYLSEDPIHRRYHHNNLTFRMMYAYNENFVMPLSHDEVVHGKGSLIDKMPGDYWQKFANLRSLFGYMYAQAGKKLLFMGGEFAQWREWNHDTSLDWHLLENPQHSGLQKWVADLNRVYAQELALHELDCHPAGFEWIDCNDSQNSVISLLRKSSIQVSGVKGEVSPTQLEPQQWNPNPVGTVLVVCNFTPLPRYNYRIGVPASGNWQELLNSDATEYGGSGLGNLGGVQADEIACHGRPYSINITLPPLAVVFFKL</sequence>
<evidence type="ECO:0000256" key="6">
    <source>
        <dbReference type="ARBA" id="ARBA00022679"/>
    </source>
</evidence>
<dbReference type="SUPFAM" id="SSF51011">
    <property type="entry name" value="Glycosyl hydrolase domain"/>
    <property type="match status" value="1"/>
</dbReference>
<dbReference type="UniPathway" id="UPA00164"/>
<dbReference type="Gene3D" id="2.60.40.1180">
    <property type="entry name" value="Golgi alpha-mannosidase II"/>
    <property type="match status" value="1"/>
</dbReference>
<dbReference type="InterPro" id="IPR013780">
    <property type="entry name" value="Glyco_hydro_b"/>
</dbReference>
<keyword evidence="6 9" id="KW-0808">Transferase</keyword>
<name>K9W5W2_9CYAN</name>
<dbReference type="PANTHER" id="PTHR43651">
    <property type="entry name" value="1,4-ALPHA-GLUCAN-BRANCHING ENZYME"/>
    <property type="match status" value="1"/>
</dbReference>
<comment type="function">
    <text evidence="9">Catalyzes the formation of the alpha-1,6-glucosidic linkages in glycogen by scission of a 1,4-alpha-linked oligosaccharide from growing alpha-1,4-glucan chains and the subsequent attachment of the oligosaccharide to the alpha-1,6 position.</text>
</comment>
<dbReference type="InterPro" id="IPR004193">
    <property type="entry name" value="Glyco_hydro_13_N"/>
</dbReference>
<evidence type="ECO:0000256" key="1">
    <source>
        <dbReference type="ARBA" id="ARBA00000826"/>
    </source>
</evidence>
<dbReference type="PIRSF" id="PIRSF000463">
    <property type="entry name" value="GlgB"/>
    <property type="match status" value="1"/>
</dbReference>
<dbReference type="HOGENOM" id="CLU_004245_3_2_3"/>
<dbReference type="CDD" id="cd02855">
    <property type="entry name" value="E_set_GBE_prok_N"/>
    <property type="match status" value="1"/>
</dbReference>
<dbReference type="NCBIfam" id="TIGR01515">
    <property type="entry name" value="branching_enzym"/>
    <property type="match status" value="1"/>
</dbReference>
<evidence type="ECO:0000256" key="8">
    <source>
        <dbReference type="ARBA" id="ARBA00023277"/>
    </source>
</evidence>
<dbReference type="GO" id="GO:0003844">
    <property type="term" value="F:1,4-alpha-glucan branching enzyme activity"/>
    <property type="evidence" value="ECO:0007669"/>
    <property type="project" value="UniProtKB-UniRule"/>
</dbReference>
<dbReference type="OrthoDB" id="9800174at2"/>
<evidence type="ECO:0000259" key="11">
    <source>
        <dbReference type="SMART" id="SM00642"/>
    </source>
</evidence>
<comment type="subunit">
    <text evidence="9">Monomer.</text>
</comment>
<dbReference type="Proteomes" id="UP000010472">
    <property type="component" value="Chromosome"/>
</dbReference>
<feature type="active site" description="Nucleophile" evidence="9 10">
    <location>
        <position position="318"/>
    </location>
</feature>
<dbReference type="FunFam" id="2.60.40.1180:FF:000002">
    <property type="entry name" value="1,4-alpha-glucan branching enzyme GlgB"/>
    <property type="match status" value="1"/>
</dbReference>
<reference evidence="12 13" key="1">
    <citation type="submission" date="2012-06" db="EMBL/GenBank/DDBJ databases">
        <title>Finished chromosome of genome of Crinalium epipsammum PCC 9333.</title>
        <authorList>
            <consortium name="US DOE Joint Genome Institute"/>
            <person name="Gugger M."/>
            <person name="Coursin T."/>
            <person name="Rippka R."/>
            <person name="Tandeau De Marsac N."/>
            <person name="Huntemann M."/>
            <person name="Wei C.-L."/>
            <person name="Han J."/>
            <person name="Detter J.C."/>
            <person name="Han C."/>
            <person name="Tapia R."/>
            <person name="Davenport K."/>
            <person name="Daligault H."/>
            <person name="Erkkila T."/>
            <person name="Gu W."/>
            <person name="Munk A.C.C."/>
            <person name="Teshima H."/>
            <person name="Xu Y."/>
            <person name="Chain P."/>
            <person name="Chen A."/>
            <person name="Krypides N."/>
            <person name="Mavromatis K."/>
            <person name="Markowitz V."/>
            <person name="Szeto E."/>
            <person name="Ivanova N."/>
            <person name="Mikhailova N."/>
            <person name="Ovchinnikova G."/>
            <person name="Pagani I."/>
            <person name="Pati A."/>
            <person name="Goodwin L."/>
            <person name="Peters L."/>
            <person name="Pitluck S."/>
            <person name="Woyke T."/>
            <person name="Kerfeld C."/>
        </authorList>
    </citation>
    <scope>NUCLEOTIDE SEQUENCE [LARGE SCALE GENOMIC DNA]</scope>
    <source>
        <strain evidence="12 13">PCC 9333</strain>
    </source>
</reference>
<dbReference type="InterPro" id="IPR037439">
    <property type="entry name" value="Branching_enzy"/>
</dbReference>
<organism evidence="12 13">
    <name type="scientific">Crinalium epipsammum PCC 9333</name>
    <dbReference type="NCBI Taxonomy" id="1173022"/>
    <lineage>
        <taxon>Bacteria</taxon>
        <taxon>Bacillati</taxon>
        <taxon>Cyanobacteriota</taxon>
        <taxon>Cyanophyceae</taxon>
        <taxon>Gomontiellales</taxon>
        <taxon>Gomontiellaceae</taxon>
        <taxon>Crinalium</taxon>
    </lineage>
</organism>
<evidence type="ECO:0000256" key="2">
    <source>
        <dbReference type="ARBA" id="ARBA00004964"/>
    </source>
</evidence>
<dbReference type="KEGG" id="cep:Cri9333_4060"/>
<dbReference type="SUPFAM" id="SSF51445">
    <property type="entry name" value="(Trans)glycosidases"/>
    <property type="match status" value="1"/>
</dbReference>
<evidence type="ECO:0000313" key="13">
    <source>
        <dbReference type="Proteomes" id="UP000010472"/>
    </source>
</evidence>
<keyword evidence="7 9" id="KW-0320">Glycogen biosynthesis</keyword>
<dbReference type="GO" id="GO:0043169">
    <property type="term" value="F:cation binding"/>
    <property type="evidence" value="ECO:0007669"/>
    <property type="project" value="InterPro"/>
</dbReference>
<gene>
    <name evidence="9" type="primary">glgB</name>
    <name evidence="12" type="ORF">Cri9333_4060</name>
</gene>
<keyword evidence="5 9" id="KW-0328">Glycosyltransferase</keyword>
<dbReference type="PANTHER" id="PTHR43651:SF3">
    <property type="entry name" value="1,4-ALPHA-GLUCAN-BRANCHING ENZYME"/>
    <property type="match status" value="1"/>
</dbReference>
<evidence type="ECO:0000256" key="3">
    <source>
        <dbReference type="ARBA" id="ARBA00009000"/>
    </source>
</evidence>
<keyword evidence="8 9" id="KW-0119">Carbohydrate metabolism</keyword>
<dbReference type="eggNOG" id="COG0296">
    <property type="taxonomic scope" value="Bacteria"/>
</dbReference>
<dbReference type="HAMAP" id="MF_00685">
    <property type="entry name" value="GlgB"/>
    <property type="match status" value="1"/>
</dbReference>
<evidence type="ECO:0000313" key="12">
    <source>
        <dbReference type="EMBL" id="AFZ14865.1"/>
    </source>
</evidence>
<accession>K9W5W2</accession>
<feature type="domain" description="Glycosyl hydrolase family 13 catalytic" evidence="11">
    <location>
        <begin position="159"/>
        <end position="523"/>
    </location>
</feature>
<dbReference type="AlphaFoldDB" id="K9W5W2"/>
<dbReference type="InterPro" id="IPR013783">
    <property type="entry name" value="Ig-like_fold"/>
</dbReference>
<keyword evidence="4 9" id="KW-0321">Glycogen metabolism</keyword>
<dbReference type="InterPro" id="IPR006048">
    <property type="entry name" value="A-amylase/branching_C"/>
</dbReference>
<dbReference type="PATRIC" id="fig|1173022.3.peg.4382"/>
<comment type="similarity">
    <text evidence="3 9">Belongs to the glycosyl hydrolase 13 family. GlgB subfamily.</text>
</comment>
<dbReference type="Pfam" id="PF00128">
    <property type="entry name" value="Alpha-amylase"/>
    <property type="match status" value="1"/>
</dbReference>
<dbReference type="Gene3D" id="3.20.20.80">
    <property type="entry name" value="Glycosidases"/>
    <property type="match status" value="1"/>
</dbReference>
<protein>
    <recommendedName>
        <fullName evidence="9">1,4-alpha-glucan branching enzyme GlgB</fullName>
        <ecNumber evidence="9">2.4.1.18</ecNumber>
    </recommendedName>
    <alternativeName>
        <fullName evidence="9">1,4-alpha-D-glucan:1,4-alpha-D-glucan 6-glucosyl-transferase</fullName>
    </alternativeName>
    <alternativeName>
        <fullName evidence="9">Alpha-(1-&gt;4)-glucan branching enzyme</fullName>
    </alternativeName>
    <alternativeName>
        <fullName evidence="9">Glycogen branching enzyme</fullName>
        <shortName evidence="9">BE</shortName>
    </alternativeName>
</protein>
<comment type="catalytic activity">
    <reaction evidence="1 9">
        <text>Transfers a segment of a (1-&gt;4)-alpha-D-glucan chain to a primary hydroxy group in a similar glucan chain.</text>
        <dbReference type="EC" id="2.4.1.18"/>
    </reaction>
</comment>
<keyword evidence="13" id="KW-1185">Reference proteome</keyword>
<dbReference type="RefSeq" id="WP_015204964.1">
    <property type="nucleotide sequence ID" value="NC_019753.1"/>
</dbReference>
<dbReference type="SMART" id="SM00642">
    <property type="entry name" value="Aamy"/>
    <property type="match status" value="1"/>
</dbReference>
<dbReference type="Pfam" id="PF02922">
    <property type="entry name" value="CBM_48"/>
    <property type="match status" value="1"/>
</dbReference>
<dbReference type="GO" id="GO:0005978">
    <property type="term" value="P:glycogen biosynthetic process"/>
    <property type="evidence" value="ECO:0007669"/>
    <property type="project" value="UniProtKB-UniRule"/>
</dbReference>
<dbReference type="InterPro" id="IPR044143">
    <property type="entry name" value="GlgB_N_E_set_prok"/>
</dbReference>
<dbReference type="FunFam" id="3.20.20.80:FF:000003">
    <property type="entry name" value="1,4-alpha-glucan branching enzyme GlgB"/>
    <property type="match status" value="1"/>
</dbReference>
<dbReference type="InterPro" id="IPR006407">
    <property type="entry name" value="GlgB"/>
</dbReference>
<dbReference type="CDD" id="cd11322">
    <property type="entry name" value="AmyAc_Glg_BE"/>
    <property type="match status" value="1"/>
</dbReference>
<dbReference type="GO" id="GO:0005829">
    <property type="term" value="C:cytosol"/>
    <property type="evidence" value="ECO:0007669"/>
    <property type="project" value="TreeGrafter"/>
</dbReference>
<dbReference type="NCBIfam" id="NF003811">
    <property type="entry name" value="PRK05402.1"/>
    <property type="match status" value="1"/>
</dbReference>
<feature type="active site" description="Proton donor" evidence="9 10">
    <location>
        <position position="371"/>
    </location>
</feature>
<dbReference type="EMBL" id="CP003620">
    <property type="protein sequence ID" value="AFZ14865.1"/>
    <property type="molecule type" value="Genomic_DNA"/>
</dbReference>
<evidence type="ECO:0000256" key="9">
    <source>
        <dbReference type="HAMAP-Rule" id="MF_00685"/>
    </source>
</evidence>
<dbReference type="Pfam" id="PF02806">
    <property type="entry name" value="Alpha-amylase_C"/>
    <property type="match status" value="1"/>
</dbReference>
<evidence type="ECO:0000256" key="5">
    <source>
        <dbReference type="ARBA" id="ARBA00022676"/>
    </source>
</evidence>
<proteinExistence type="inferred from homology"/>
<evidence type="ECO:0000256" key="10">
    <source>
        <dbReference type="PIRSR" id="PIRSR000463-1"/>
    </source>
</evidence>
<evidence type="ECO:0000256" key="4">
    <source>
        <dbReference type="ARBA" id="ARBA00022600"/>
    </source>
</evidence>
<dbReference type="FunFam" id="2.60.40.10:FF:000169">
    <property type="entry name" value="1,4-alpha-glucan branching enzyme GlgB"/>
    <property type="match status" value="1"/>
</dbReference>
<dbReference type="EC" id="2.4.1.18" evidence="9"/>
<dbReference type="InterPro" id="IPR017853">
    <property type="entry name" value="GH"/>
</dbReference>
<dbReference type="NCBIfam" id="NF008967">
    <property type="entry name" value="PRK12313.1"/>
    <property type="match status" value="1"/>
</dbReference>
<dbReference type="InterPro" id="IPR006047">
    <property type="entry name" value="GH13_cat_dom"/>
</dbReference>
<dbReference type="STRING" id="1173022.Cri9333_4060"/>
<dbReference type="GO" id="GO:0004553">
    <property type="term" value="F:hydrolase activity, hydrolyzing O-glycosyl compounds"/>
    <property type="evidence" value="ECO:0007669"/>
    <property type="project" value="InterPro"/>
</dbReference>